<evidence type="ECO:0000313" key="4">
    <source>
        <dbReference type="EMBL" id="CAD7201454.1"/>
    </source>
</evidence>
<dbReference type="SUPFAM" id="SSF48295">
    <property type="entry name" value="TrpR-like"/>
    <property type="match status" value="1"/>
</dbReference>
<proteinExistence type="predicted"/>
<dbReference type="InterPro" id="IPR050863">
    <property type="entry name" value="CenT-Element_Derived"/>
</dbReference>
<dbReference type="Gene3D" id="1.10.10.60">
    <property type="entry name" value="Homeodomain-like"/>
    <property type="match status" value="2"/>
</dbReference>
<feature type="domain" description="HTH CENPB-type" evidence="3">
    <location>
        <begin position="284"/>
        <end position="352"/>
    </location>
</feature>
<accession>A0A7R8VNA5</accession>
<comment type="subcellular location">
    <subcellularLocation>
        <location evidence="1">Nucleus</location>
    </subcellularLocation>
</comment>
<dbReference type="InterPro" id="IPR010921">
    <property type="entry name" value="Trp_repressor/repl_initiator"/>
</dbReference>
<dbReference type="PROSITE" id="PS51253">
    <property type="entry name" value="HTH_CENPB"/>
    <property type="match status" value="1"/>
</dbReference>
<reference evidence="4" key="1">
    <citation type="submission" date="2020-11" db="EMBL/GenBank/DDBJ databases">
        <authorList>
            <person name="Tran Van P."/>
        </authorList>
    </citation>
    <scope>NUCLEOTIDE SEQUENCE</scope>
</reference>
<gene>
    <name evidence="4" type="ORF">TDIB3V08_LOCUS7653</name>
</gene>
<dbReference type="SMART" id="SM00674">
    <property type="entry name" value="CENPB"/>
    <property type="match status" value="2"/>
</dbReference>
<keyword evidence="2" id="KW-0238">DNA-binding</keyword>
<evidence type="ECO:0000256" key="2">
    <source>
        <dbReference type="ARBA" id="ARBA00023125"/>
    </source>
</evidence>
<evidence type="ECO:0000256" key="1">
    <source>
        <dbReference type="ARBA" id="ARBA00004123"/>
    </source>
</evidence>
<name>A0A7R8VNA5_TIMDO</name>
<evidence type="ECO:0000259" key="3">
    <source>
        <dbReference type="PROSITE" id="PS51253"/>
    </source>
</evidence>
<dbReference type="InterPro" id="IPR004875">
    <property type="entry name" value="DDE_SF_endonuclease_dom"/>
</dbReference>
<dbReference type="Pfam" id="PF03221">
    <property type="entry name" value="HTH_Tnp_Tc5"/>
    <property type="match status" value="2"/>
</dbReference>
<dbReference type="GO" id="GO:0043565">
    <property type="term" value="F:sequence-specific DNA binding"/>
    <property type="evidence" value="ECO:0007669"/>
    <property type="project" value="InterPro"/>
</dbReference>
<protein>
    <recommendedName>
        <fullName evidence="3">HTH CENPB-type domain-containing protein</fullName>
    </recommendedName>
</protein>
<dbReference type="AlphaFoldDB" id="A0A7R8VNA5"/>
<dbReference type="InterPro" id="IPR006600">
    <property type="entry name" value="HTH_CenpB_DNA-bd_dom"/>
</dbReference>
<dbReference type="InterPro" id="IPR009057">
    <property type="entry name" value="Homeodomain-like_sf"/>
</dbReference>
<dbReference type="SUPFAM" id="SSF46689">
    <property type="entry name" value="Homeodomain-like"/>
    <property type="match status" value="2"/>
</dbReference>
<dbReference type="EMBL" id="OA568373">
    <property type="protein sequence ID" value="CAD7201454.1"/>
    <property type="molecule type" value="Genomic_DNA"/>
</dbReference>
<dbReference type="GO" id="GO:0005634">
    <property type="term" value="C:nucleus"/>
    <property type="evidence" value="ECO:0007669"/>
    <property type="project" value="UniProtKB-SubCell"/>
</dbReference>
<sequence length="639" mass="73913">MFTQMSDGVGRVVSRQVDNSPVVTPLDDQFVLWLRRCRQKNRELDHEEVREKARQLVAQFNKRPYEDGMELWRSSNEKEYHIQYPHSFKMEIAAFAERHSQIMAAKVFNVTRKRVFEWLKTFRKKGENATEVSGSIPSSSRFYCKVVGLEWGQLNLVRINEDLFELNISGSGQETEINSQRGCCAEHMIAFICGRCHYLCEQMETTLSIQLNSEERKDVASESKGVAGRSVTNSEVDHQIWAWYQAHEQTKRPTSKEIRSKACELYRAHGHPDIKCSYGWYKKWSDRFQVVRRHEHDDKMLEWVLTQMEQGRTLNHGDLQAQAVLLNKNSQFKASPGWALRFCKRHPKLLRHRPTLETELPSELLHKVELFRLTVQKLISEKAIPLAAVGNMDELHLNFTISLPGSGTNWKRNLLLRRPDMDNCHATVVLACLADGNMLPPMLILKLGWGRKDSLKKVMLNVVKGNSDAPSDLESSEVSLAYQKDAQMDLTTMKTWLERIWFKRVLSPSLLITDCYEPHCVPCITDIFRTRGCHYAVIPGGCTSRLQPLDITVKREFQDVIEKQWNSFNSISNGSWDTQNKLQLPGQREIIDWVSAAYRHVQTNQQETIRRSFLVTRLSITPDHNEDHFIDNLCTIPNS</sequence>
<dbReference type="Pfam" id="PF03184">
    <property type="entry name" value="DDE_1"/>
    <property type="match status" value="1"/>
</dbReference>
<organism evidence="4">
    <name type="scientific">Timema douglasi</name>
    <name type="common">Walking stick</name>
    <dbReference type="NCBI Taxonomy" id="61478"/>
    <lineage>
        <taxon>Eukaryota</taxon>
        <taxon>Metazoa</taxon>
        <taxon>Ecdysozoa</taxon>
        <taxon>Arthropoda</taxon>
        <taxon>Hexapoda</taxon>
        <taxon>Insecta</taxon>
        <taxon>Pterygota</taxon>
        <taxon>Neoptera</taxon>
        <taxon>Polyneoptera</taxon>
        <taxon>Phasmatodea</taxon>
        <taxon>Timematodea</taxon>
        <taxon>Timematoidea</taxon>
        <taxon>Timematidae</taxon>
        <taxon>Timema</taxon>
    </lineage>
</organism>
<dbReference type="PANTHER" id="PTHR19303">
    <property type="entry name" value="TRANSPOSON"/>
    <property type="match status" value="1"/>
</dbReference>